<accession>A0A2I0JII9</accession>
<organism evidence="1 2">
    <name type="scientific">Punica granatum</name>
    <name type="common">Pomegranate</name>
    <dbReference type="NCBI Taxonomy" id="22663"/>
    <lineage>
        <taxon>Eukaryota</taxon>
        <taxon>Viridiplantae</taxon>
        <taxon>Streptophyta</taxon>
        <taxon>Embryophyta</taxon>
        <taxon>Tracheophyta</taxon>
        <taxon>Spermatophyta</taxon>
        <taxon>Magnoliopsida</taxon>
        <taxon>eudicotyledons</taxon>
        <taxon>Gunneridae</taxon>
        <taxon>Pentapetalae</taxon>
        <taxon>rosids</taxon>
        <taxon>malvids</taxon>
        <taxon>Myrtales</taxon>
        <taxon>Lythraceae</taxon>
        <taxon>Punica</taxon>
    </lineage>
</organism>
<proteinExistence type="predicted"/>
<sequence>RFAYFPPYKRAKKFSHFCGLPRSTISRASDHTLKSCAEDSIESQSSFLLLEAVESEVSSKTLQVWSWKLSTATLLIVWKLRLQSAQETMTLQASSFAVGMPALAPPRLGRSRHSCVVRAKGSTFEGCEASLHQPSFALFFSILQ</sequence>
<feature type="non-terminal residue" evidence="1">
    <location>
        <position position="1"/>
    </location>
</feature>
<reference evidence="1 2" key="1">
    <citation type="submission" date="2017-11" db="EMBL/GenBank/DDBJ databases">
        <title>De-novo sequencing of pomegranate (Punica granatum L.) genome.</title>
        <authorList>
            <person name="Akparov Z."/>
            <person name="Amiraslanov A."/>
            <person name="Hajiyeva S."/>
            <person name="Abbasov M."/>
            <person name="Kaur K."/>
            <person name="Hamwieh A."/>
            <person name="Solovyev V."/>
            <person name="Salamov A."/>
            <person name="Braich B."/>
            <person name="Kosarev P."/>
            <person name="Mahmoud A."/>
            <person name="Hajiyev E."/>
            <person name="Babayeva S."/>
            <person name="Izzatullayeva V."/>
            <person name="Mammadov A."/>
            <person name="Mammadov A."/>
            <person name="Sharifova S."/>
            <person name="Ojaghi J."/>
            <person name="Eynullazada K."/>
            <person name="Bayramov B."/>
            <person name="Abdulazimova A."/>
            <person name="Shahmuradov I."/>
        </authorList>
    </citation>
    <scope>NUCLEOTIDE SEQUENCE [LARGE SCALE GENOMIC DNA]</scope>
    <source>
        <strain evidence="2">cv. AG2017</strain>
        <tissue evidence="1">Leaf</tissue>
    </source>
</reference>
<gene>
    <name evidence="1" type="ORF">CRG98_023547</name>
</gene>
<dbReference type="EMBL" id="PGOL01001634">
    <property type="protein sequence ID" value="PKI56078.1"/>
    <property type="molecule type" value="Genomic_DNA"/>
</dbReference>
<protein>
    <submittedName>
        <fullName evidence="1">Uncharacterized protein</fullName>
    </submittedName>
</protein>
<dbReference type="AlphaFoldDB" id="A0A2I0JII9"/>
<dbReference type="Proteomes" id="UP000233551">
    <property type="component" value="Unassembled WGS sequence"/>
</dbReference>
<evidence type="ECO:0000313" key="1">
    <source>
        <dbReference type="EMBL" id="PKI56078.1"/>
    </source>
</evidence>
<comment type="caution">
    <text evidence="1">The sequence shown here is derived from an EMBL/GenBank/DDBJ whole genome shotgun (WGS) entry which is preliminary data.</text>
</comment>
<evidence type="ECO:0000313" key="2">
    <source>
        <dbReference type="Proteomes" id="UP000233551"/>
    </source>
</evidence>
<keyword evidence="2" id="KW-1185">Reference proteome</keyword>
<name>A0A2I0JII9_PUNGR</name>